<proteinExistence type="predicted"/>
<evidence type="ECO:0000313" key="1">
    <source>
        <dbReference type="EMBL" id="CAG8849250.1"/>
    </source>
</evidence>
<organism evidence="1 2">
    <name type="scientific">Racocetra persica</name>
    <dbReference type="NCBI Taxonomy" id="160502"/>
    <lineage>
        <taxon>Eukaryota</taxon>
        <taxon>Fungi</taxon>
        <taxon>Fungi incertae sedis</taxon>
        <taxon>Mucoromycota</taxon>
        <taxon>Glomeromycotina</taxon>
        <taxon>Glomeromycetes</taxon>
        <taxon>Diversisporales</taxon>
        <taxon>Gigasporaceae</taxon>
        <taxon>Racocetra</taxon>
    </lineage>
</organism>
<gene>
    <name evidence="1" type="ORF">RPERSI_LOCUS35505</name>
</gene>
<evidence type="ECO:0000313" key="2">
    <source>
        <dbReference type="Proteomes" id="UP000789920"/>
    </source>
</evidence>
<reference evidence="1" key="1">
    <citation type="submission" date="2021-06" db="EMBL/GenBank/DDBJ databases">
        <authorList>
            <person name="Kallberg Y."/>
            <person name="Tangrot J."/>
            <person name="Rosling A."/>
        </authorList>
    </citation>
    <scope>NUCLEOTIDE SEQUENCE</scope>
    <source>
        <strain evidence="1">MA461A</strain>
    </source>
</reference>
<accession>A0ACA9SUA6</accession>
<keyword evidence="2" id="KW-1185">Reference proteome</keyword>
<protein>
    <submittedName>
        <fullName evidence="1">20966_t:CDS:1</fullName>
    </submittedName>
</protein>
<feature type="non-terminal residue" evidence="1">
    <location>
        <position position="45"/>
    </location>
</feature>
<sequence>NQNKTNTVLREMITHKAKVLAAKNKQEYPNINNFKFLSKWLDGFL</sequence>
<dbReference type="EMBL" id="CAJVQC010164567">
    <property type="protein sequence ID" value="CAG8849250.1"/>
    <property type="molecule type" value="Genomic_DNA"/>
</dbReference>
<dbReference type="Proteomes" id="UP000789920">
    <property type="component" value="Unassembled WGS sequence"/>
</dbReference>
<comment type="caution">
    <text evidence="1">The sequence shown here is derived from an EMBL/GenBank/DDBJ whole genome shotgun (WGS) entry which is preliminary data.</text>
</comment>
<name>A0ACA9SUA6_9GLOM</name>
<feature type="non-terminal residue" evidence="1">
    <location>
        <position position="1"/>
    </location>
</feature>